<dbReference type="RefSeq" id="WP_002117160.1">
    <property type="nucleotide sequence ID" value="NZ_AMST01000048.1"/>
</dbReference>
<organism evidence="1 2">
    <name type="scientific">Acinetobacter pittii</name>
    <name type="common">Acinetobacter genomosp. 3</name>
    <dbReference type="NCBI Taxonomy" id="48296"/>
    <lineage>
        <taxon>Bacteria</taxon>
        <taxon>Pseudomonadati</taxon>
        <taxon>Pseudomonadota</taxon>
        <taxon>Gammaproteobacteria</taxon>
        <taxon>Moraxellales</taxon>
        <taxon>Moraxellaceae</taxon>
        <taxon>Acinetobacter</taxon>
        <taxon>Acinetobacter calcoaceticus/baumannii complex</taxon>
    </lineage>
</organism>
<dbReference type="EMBL" id="JAEFCT010000016">
    <property type="protein sequence ID" value="MBK1446108.1"/>
    <property type="molecule type" value="Genomic_DNA"/>
</dbReference>
<sequence>MNNLTSATEKKKNIKGNWSIVQWVPDIATEETHNIGIVLDVENDSSFRFLDTFDRVKCLYDENTVMHLQDVIELTHDALGVGKHNFSDQIKLINKGITKGRSLDEILDRLYLRAISLAKPHVQREVRRDSFSIVRNDDFVKRVPKKIREQFIKSNDRDLANLFPVDQYIDVLNNRLKVPIRSNSHYGSITSVVTTSTNTINTNYLMAATDLLAAAKGDGKIPTFFVLTPAEDELAKLDKSKVDQIDLTIDRLNFKMEQQDVKLICESSEDLLVDKMKFWAKEVA</sequence>
<protein>
    <submittedName>
        <fullName evidence="1">DUF3037 domain-containing protein</fullName>
    </submittedName>
</protein>
<gene>
    <name evidence="1" type="ORF">JDA50_16995</name>
</gene>
<evidence type="ECO:0000313" key="1">
    <source>
        <dbReference type="EMBL" id="MBK1446108.1"/>
    </source>
</evidence>
<accession>A0A1C2WTZ4</accession>
<name>A0A1C2WTZ4_ACIPI</name>
<dbReference type="Proteomes" id="UP000660083">
    <property type="component" value="Unassembled WGS sequence"/>
</dbReference>
<accession>K9C9E1</accession>
<proteinExistence type="predicted"/>
<dbReference type="AlphaFoldDB" id="A0A1C2WTZ4"/>
<evidence type="ECO:0000313" key="2">
    <source>
        <dbReference type="Proteomes" id="UP000660083"/>
    </source>
</evidence>
<comment type="caution">
    <text evidence="1">The sequence shown here is derived from an EMBL/GenBank/DDBJ whole genome shotgun (WGS) entry which is preliminary data.</text>
</comment>
<reference evidence="1" key="1">
    <citation type="submission" date="2020-12" db="EMBL/GenBank/DDBJ databases">
        <authorList>
            <person name="Chopjitt P."/>
        </authorList>
    </citation>
    <scope>NUCLEOTIDE SEQUENCE</scope>
    <source>
        <strain evidence="1">AP1</strain>
    </source>
</reference>